<dbReference type="PANTHER" id="PTHR45833">
    <property type="entry name" value="METHIONINE SYNTHASE"/>
    <property type="match status" value="1"/>
</dbReference>
<dbReference type="InterPro" id="IPR003759">
    <property type="entry name" value="Cbl-bd_cap"/>
</dbReference>
<keyword evidence="1" id="KW-0479">Metal-binding</keyword>
<keyword evidence="2" id="KW-0170">Cobalt</keyword>
<dbReference type="GO" id="GO:0050667">
    <property type="term" value="P:homocysteine metabolic process"/>
    <property type="evidence" value="ECO:0007669"/>
    <property type="project" value="TreeGrafter"/>
</dbReference>
<dbReference type="InterPro" id="IPR036594">
    <property type="entry name" value="Meth_synthase_dom"/>
</dbReference>
<dbReference type="Pfam" id="PF02310">
    <property type="entry name" value="B12-binding"/>
    <property type="match status" value="1"/>
</dbReference>
<dbReference type="AlphaFoldDB" id="A0A098AVU5"/>
<dbReference type="SUPFAM" id="SSF52242">
    <property type="entry name" value="Cobalamin (vitamin B12)-binding domain"/>
    <property type="match status" value="1"/>
</dbReference>
<dbReference type="InterPro" id="IPR006158">
    <property type="entry name" value="Cobalamin-bd"/>
</dbReference>
<protein>
    <submittedName>
        <fullName evidence="4">O-demethylase corrinoid protein</fullName>
    </submittedName>
</protein>
<proteinExistence type="predicted"/>
<keyword evidence="4" id="KW-0808">Transferase</keyword>
<dbReference type="PANTHER" id="PTHR45833:SF1">
    <property type="entry name" value="METHIONINE SYNTHASE"/>
    <property type="match status" value="1"/>
</dbReference>
<dbReference type="InterPro" id="IPR050554">
    <property type="entry name" value="Met_Synthase/Corrinoid"/>
</dbReference>
<evidence type="ECO:0000256" key="2">
    <source>
        <dbReference type="ARBA" id="ARBA00023285"/>
    </source>
</evidence>
<gene>
    <name evidence="4" type="ORF">DPCES_0345</name>
</gene>
<dbReference type="PROSITE" id="PS51332">
    <property type="entry name" value="B12_BINDING"/>
    <property type="match status" value="1"/>
</dbReference>
<dbReference type="GO" id="GO:0046872">
    <property type="term" value="F:metal ion binding"/>
    <property type="evidence" value="ECO:0007669"/>
    <property type="project" value="UniProtKB-KW"/>
</dbReference>
<feature type="domain" description="B12-binding" evidence="3">
    <location>
        <begin position="93"/>
        <end position="218"/>
    </location>
</feature>
<dbReference type="InterPro" id="IPR036724">
    <property type="entry name" value="Cobalamin-bd_sf"/>
</dbReference>
<sequence length="218" mass="23743">MHNVADLVENVIQGNAKESVSIARDLLAKGYRINQLVEGLTTALDSLDAKCNMNQFNLLEILLAARAMKEVVDEVVCPEMEKLPAEFGPLQLKGVFVMGTIQGDIHDLGKNIVTTLLRTVGYKVIDLGKDVSPAQFVMTAKAEKADFIGVSSLIFSSAAGIREIKRLLREEKMSDIMVIAGGAAVKQLGKEDLDVDMIAKDAFELIRFLQAHEGNVAE</sequence>
<dbReference type="SMART" id="SM01018">
    <property type="entry name" value="B12-binding_2"/>
    <property type="match status" value="1"/>
</dbReference>
<dbReference type="GO" id="GO:0008705">
    <property type="term" value="F:methionine synthase activity"/>
    <property type="evidence" value="ECO:0007669"/>
    <property type="project" value="TreeGrafter"/>
</dbReference>
<reference evidence="4" key="1">
    <citation type="submission" date="2014-07" db="EMBL/GenBank/DDBJ databases">
        <authorList>
            <person name="Hornung V.Bastian."/>
        </authorList>
    </citation>
    <scope>NUCLEOTIDE SEQUENCE</scope>
    <source>
        <strain evidence="4">PCE-S</strain>
    </source>
</reference>
<dbReference type="GO" id="GO:0005829">
    <property type="term" value="C:cytosol"/>
    <property type="evidence" value="ECO:0007669"/>
    <property type="project" value="TreeGrafter"/>
</dbReference>
<dbReference type="Gene3D" id="3.40.50.280">
    <property type="entry name" value="Cobalamin-binding domain"/>
    <property type="match status" value="1"/>
</dbReference>
<dbReference type="RefSeq" id="WP_208925182.1">
    <property type="nucleotide sequence ID" value="NZ_LK996017.1"/>
</dbReference>
<evidence type="ECO:0000259" key="3">
    <source>
        <dbReference type="PROSITE" id="PS51332"/>
    </source>
</evidence>
<keyword evidence="4" id="KW-0489">Methyltransferase</keyword>
<dbReference type="GO" id="GO:0032259">
    <property type="term" value="P:methylation"/>
    <property type="evidence" value="ECO:0007669"/>
    <property type="project" value="UniProtKB-KW"/>
</dbReference>
<evidence type="ECO:0000313" key="4">
    <source>
        <dbReference type="EMBL" id="CDX00232.1"/>
    </source>
</evidence>
<organism evidence="4">
    <name type="scientific">Desulfitobacterium hafniense</name>
    <name type="common">Desulfitobacterium frappieri</name>
    <dbReference type="NCBI Taxonomy" id="49338"/>
    <lineage>
        <taxon>Bacteria</taxon>
        <taxon>Bacillati</taxon>
        <taxon>Bacillota</taxon>
        <taxon>Clostridia</taxon>
        <taxon>Eubacteriales</taxon>
        <taxon>Desulfitobacteriaceae</taxon>
        <taxon>Desulfitobacterium</taxon>
    </lineage>
</organism>
<dbReference type="GO" id="GO:0031419">
    <property type="term" value="F:cobalamin binding"/>
    <property type="evidence" value="ECO:0007669"/>
    <property type="project" value="InterPro"/>
</dbReference>
<dbReference type="PATRIC" id="fig|49338.4.peg.367"/>
<accession>A0A098AVU5</accession>
<dbReference type="SUPFAM" id="SSF47644">
    <property type="entry name" value="Methionine synthase domain"/>
    <property type="match status" value="1"/>
</dbReference>
<dbReference type="GO" id="GO:0046653">
    <property type="term" value="P:tetrahydrofolate metabolic process"/>
    <property type="evidence" value="ECO:0007669"/>
    <property type="project" value="TreeGrafter"/>
</dbReference>
<name>A0A098AVU5_DESHA</name>
<dbReference type="EMBL" id="LK996017">
    <property type="protein sequence ID" value="CDX00232.1"/>
    <property type="molecule type" value="Genomic_DNA"/>
</dbReference>
<evidence type="ECO:0000256" key="1">
    <source>
        <dbReference type="ARBA" id="ARBA00022723"/>
    </source>
</evidence>
<dbReference type="Gene3D" id="1.10.1240.10">
    <property type="entry name" value="Methionine synthase domain"/>
    <property type="match status" value="1"/>
</dbReference>